<keyword evidence="9" id="KW-0496">Mitochondrion</keyword>
<protein>
    <recommendedName>
        <fullName evidence="3 9">Cysteine proteinase 1, mitochondrial</fullName>
        <ecNumber evidence="2 9">3.4.22.40</ecNumber>
    </recommendedName>
</protein>
<evidence type="ECO:0000256" key="9">
    <source>
        <dbReference type="PIRNR" id="PIRNR005700"/>
    </source>
</evidence>
<evidence type="ECO:0000256" key="1">
    <source>
        <dbReference type="ARBA" id="ARBA00000423"/>
    </source>
</evidence>
<dbReference type="Gene3D" id="3.90.70.10">
    <property type="entry name" value="Cysteine proteinases"/>
    <property type="match status" value="1"/>
</dbReference>
<comment type="similarity">
    <text evidence="9">Belongs to the peptidase C1 family.</text>
</comment>
<dbReference type="EC" id="3.4.22.40" evidence="2 9"/>
<evidence type="ECO:0000256" key="6">
    <source>
        <dbReference type="ARBA" id="ARBA00022807"/>
    </source>
</evidence>
<keyword evidence="5 9" id="KW-0378">Hydrolase</keyword>
<evidence type="ECO:0000256" key="2">
    <source>
        <dbReference type="ARBA" id="ARBA00012465"/>
    </source>
</evidence>
<comment type="caution">
    <text evidence="10">The sequence shown here is derived from an EMBL/GenBank/DDBJ whole genome shotgun (WGS) entry which is preliminary data.</text>
</comment>
<dbReference type="InterPro" id="IPR000169">
    <property type="entry name" value="Pept_cys_AS"/>
</dbReference>
<reference evidence="10 11" key="1">
    <citation type="submission" date="2023-04" db="EMBL/GenBank/DDBJ databases">
        <title>Genome of Basidiobolus ranarum AG-B5.</title>
        <authorList>
            <person name="Stajich J.E."/>
            <person name="Carter-House D."/>
            <person name="Gryganskyi A."/>
        </authorList>
    </citation>
    <scope>NUCLEOTIDE SEQUENCE [LARGE SCALE GENOMIC DNA]</scope>
    <source>
        <strain evidence="10 11">AG-B5</strain>
    </source>
</reference>
<comment type="subcellular location">
    <subcellularLocation>
        <location evidence="9">Mitochondrion</location>
    </subcellularLocation>
    <subcellularLocation>
        <location evidence="9">Cytoplasm</location>
    </subcellularLocation>
</comment>
<proteinExistence type="inferred from homology"/>
<evidence type="ECO:0000256" key="3">
    <source>
        <dbReference type="ARBA" id="ARBA00016900"/>
    </source>
</evidence>
<gene>
    <name evidence="10" type="primary">LAP3</name>
    <name evidence="10" type="ORF">K7432_002710</name>
</gene>
<keyword evidence="6 9" id="KW-0788">Thiol protease</keyword>
<evidence type="ECO:0000256" key="7">
    <source>
        <dbReference type="ARBA" id="ARBA00025347"/>
    </source>
</evidence>
<comment type="catalytic activity">
    <reaction evidence="1 9">
        <text>Inactivates bleomycin B2 (a cytotoxic glycometallopeptide) by hydrolysis of a carboxyamide bond of beta-aminoalanine, but also shows general aminopeptidase activity. The specificity varies somewhat with source, but amino acid arylamides of Met, Leu and Ala are preferred.</text>
        <dbReference type="EC" id="3.4.22.40"/>
    </reaction>
</comment>
<comment type="subunit">
    <text evidence="8">Homohexamer. Binds to nucleic acids. Binds single-stranded DNA and RNA with higher affinity than double-stranded DNA.</text>
</comment>
<keyword evidence="11" id="KW-1185">Reference proteome</keyword>
<dbReference type="CDD" id="cd00585">
    <property type="entry name" value="Peptidase_C1B"/>
    <property type="match status" value="1"/>
</dbReference>
<dbReference type="PANTHER" id="PTHR10363:SF2">
    <property type="entry name" value="BLEOMYCIN HYDROLASE"/>
    <property type="match status" value="1"/>
</dbReference>
<dbReference type="InterPro" id="IPR038765">
    <property type="entry name" value="Papain-like_cys_pep_sf"/>
</dbReference>
<evidence type="ECO:0000256" key="8">
    <source>
        <dbReference type="ARBA" id="ARBA00026080"/>
    </source>
</evidence>
<organism evidence="10 11">
    <name type="scientific">Basidiobolus ranarum</name>
    <dbReference type="NCBI Taxonomy" id="34480"/>
    <lineage>
        <taxon>Eukaryota</taxon>
        <taxon>Fungi</taxon>
        <taxon>Fungi incertae sedis</taxon>
        <taxon>Zoopagomycota</taxon>
        <taxon>Entomophthoromycotina</taxon>
        <taxon>Basidiobolomycetes</taxon>
        <taxon>Basidiobolales</taxon>
        <taxon>Basidiobolaceae</taxon>
        <taxon>Basidiobolus</taxon>
    </lineage>
</organism>
<sequence>MGTDNSKQDLATTLTTDQISRFERDFNAEDRNLVALNAIASSKIADVVLSRKAGQQLNHSFSNKIEVEGKATNQKASGRCWVFAGLNIMRLRLMQKYKLDDFELSQPYLFFYDKIEKSNWFLESMIELADKELDDRTVQYLLKDPIQDGGQWDMFISLVEKYGVVPKAVYPETYQTSNTVQLRWLLTCKLREYAQELRALHKEGKSIEEIRSAKDKMLSEVYRIMAIACGEPPKEFDWSFRTKDNKFQEFKGLTPLQFYKEHVEYKTTETVSIINDPRNEYHKLYTVSYLGNVKGGVPVHYINLPIEQLKELTAKALKKEKPVWFGCDVGKHFARQIGVLDIGSLDFELAFGLKFHLDKADRLRYRESLMTHAMMFTGVHIDSEDKTVRWRVENSWGEDTGDKGFLSMSDRWFSEFTYQIVLEKEDIPEDILEVLKQEPVALPPWDPMGSLAA</sequence>
<comment type="function">
    <text evidence="9">Has aminopeptidase activity, shortening substrate peptides sequentially by 1 amino acid. Has bleomycin hydrolase activity, which can protect the cell from the toxic effects of bleomycin. Has homocysteine-thiolactonase activity, protecting the cell against homocysteine toxicity.</text>
</comment>
<dbReference type="InterPro" id="IPR004134">
    <property type="entry name" value="Peptidase_C1B"/>
</dbReference>
<accession>A0ABR2X154</accession>
<dbReference type="PIRSF" id="PIRSF005700">
    <property type="entry name" value="PepC"/>
    <property type="match status" value="1"/>
</dbReference>
<evidence type="ECO:0000256" key="4">
    <source>
        <dbReference type="ARBA" id="ARBA00022670"/>
    </source>
</evidence>
<keyword evidence="4 9" id="KW-0645">Protease</keyword>
<name>A0ABR2X154_9FUNG</name>
<evidence type="ECO:0000313" key="10">
    <source>
        <dbReference type="EMBL" id="KAK9767483.1"/>
    </source>
</evidence>
<keyword evidence="9" id="KW-0963">Cytoplasm</keyword>
<dbReference type="SUPFAM" id="SSF54001">
    <property type="entry name" value="Cysteine proteinases"/>
    <property type="match status" value="1"/>
</dbReference>
<dbReference type="Pfam" id="PF03051">
    <property type="entry name" value="Peptidase_C1_2"/>
    <property type="match status" value="1"/>
</dbReference>
<dbReference type="EMBL" id="JASJQH010000075">
    <property type="protein sequence ID" value="KAK9767483.1"/>
    <property type="molecule type" value="Genomic_DNA"/>
</dbReference>
<evidence type="ECO:0000313" key="11">
    <source>
        <dbReference type="Proteomes" id="UP001479436"/>
    </source>
</evidence>
<dbReference type="Proteomes" id="UP001479436">
    <property type="component" value="Unassembled WGS sequence"/>
</dbReference>
<dbReference type="GO" id="GO:0004197">
    <property type="term" value="F:cysteine-type endopeptidase activity"/>
    <property type="evidence" value="ECO:0007669"/>
    <property type="project" value="UniProtKB-EC"/>
</dbReference>
<evidence type="ECO:0000256" key="5">
    <source>
        <dbReference type="ARBA" id="ARBA00022801"/>
    </source>
</evidence>
<comment type="function">
    <text evidence="7">The normal physiological role of the enzyme is unknown, but it is not essential for the viability of yeast cells. Has aminopeptidase activity, shortening substrate peptides sequentially by 1 amino acid. Has bleomycin hydrolase activity, which can protect the cell from the toxic effects of bleomycin. Has homocysteine-thiolactonase activity, protecting the cell against homocysteine toxicity. Acts as a repressor in the GAL4 regulatory system, but this does not require either the peptidase or nucleic acid-binding activities.</text>
</comment>
<dbReference type="PANTHER" id="PTHR10363">
    <property type="entry name" value="BLEOMYCIN HYDROLASE"/>
    <property type="match status" value="1"/>
</dbReference>
<dbReference type="PROSITE" id="PS00139">
    <property type="entry name" value="THIOL_PROTEASE_CYS"/>
    <property type="match status" value="1"/>
</dbReference>